<gene>
    <name evidence="3" type="ORF">MELLADRAFT_111259</name>
</gene>
<dbReference type="RefSeq" id="XP_007415611.1">
    <property type="nucleotide sequence ID" value="XM_007415549.1"/>
</dbReference>
<dbReference type="GeneID" id="18924328"/>
<dbReference type="OrthoDB" id="2379842at2759"/>
<dbReference type="VEuPathDB" id="FungiDB:MELLADRAFT_111259"/>
<dbReference type="Gene3D" id="3.90.70.80">
    <property type="match status" value="1"/>
</dbReference>
<dbReference type="EMBL" id="GL883141">
    <property type="protein sequence ID" value="EGG01011.1"/>
    <property type="molecule type" value="Genomic_DNA"/>
</dbReference>
<reference evidence="4" key="1">
    <citation type="journal article" date="2011" name="Proc. Natl. Acad. Sci. U.S.A.">
        <title>Obligate biotrophy features unraveled by the genomic analysis of rust fungi.</title>
        <authorList>
            <person name="Duplessis S."/>
            <person name="Cuomo C.A."/>
            <person name="Lin Y.-C."/>
            <person name="Aerts A."/>
            <person name="Tisserant E."/>
            <person name="Veneault-Fourrey C."/>
            <person name="Joly D.L."/>
            <person name="Hacquard S."/>
            <person name="Amselem J."/>
            <person name="Cantarel B.L."/>
            <person name="Chiu R."/>
            <person name="Coutinho P.M."/>
            <person name="Feau N."/>
            <person name="Field M."/>
            <person name="Frey P."/>
            <person name="Gelhaye E."/>
            <person name="Goldberg J."/>
            <person name="Grabherr M.G."/>
            <person name="Kodira C.D."/>
            <person name="Kohler A."/>
            <person name="Kuees U."/>
            <person name="Lindquist E.A."/>
            <person name="Lucas S.M."/>
            <person name="Mago R."/>
            <person name="Mauceli E."/>
            <person name="Morin E."/>
            <person name="Murat C."/>
            <person name="Pangilinan J.L."/>
            <person name="Park R."/>
            <person name="Pearson M."/>
            <person name="Quesneville H."/>
            <person name="Rouhier N."/>
            <person name="Sakthikumar S."/>
            <person name="Salamov A.A."/>
            <person name="Schmutz J."/>
            <person name="Selles B."/>
            <person name="Shapiro H."/>
            <person name="Tanguay P."/>
            <person name="Tuskan G.A."/>
            <person name="Henrissat B."/>
            <person name="Van de Peer Y."/>
            <person name="Rouze P."/>
            <person name="Ellis J.G."/>
            <person name="Dodds P.N."/>
            <person name="Schein J.E."/>
            <person name="Zhong S."/>
            <person name="Hamelin R.C."/>
            <person name="Grigoriev I.V."/>
            <person name="Szabo L.J."/>
            <person name="Martin F."/>
        </authorList>
    </citation>
    <scope>NUCLEOTIDE SEQUENCE [LARGE SCALE GENOMIC DNA]</scope>
    <source>
        <strain evidence="4">98AG31 / pathotype 3-4-7</strain>
    </source>
</reference>
<dbReference type="HOGENOM" id="CLU_423932_0_0_1"/>
<dbReference type="KEGG" id="mlr:MELLADRAFT_111259"/>
<keyword evidence="4" id="KW-1185">Reference proteome</keyword>
<dbReference type="AlphaFoldDB" id="F4S2W0"/>
<evidence type="ECO:0000259" key="2">
    <source>
        <dbReference type="PROSITE" id="PS50802"/>
    </source>
</evidence>
<feature type="domain" description="OTU" evidence="2">
    <location>
        <begin position="510"/>
        <end position="643"/>
    </location>
</feature>
<sequence length="706" mass="80178">MYVSLPHHIITTQPSKLLGRLKFSLPHTSSYYLYSIPYPYQMFTTSFEPHILNSHIQKKITPTTQPQSSNIQSRDLDSIPQTTSQTKYFTNNFLQVNSAHMDTNHKLEHVLKVPNVIEICNLDQRTMDAYVDAFQAPQHGYRIRIGNWHAGSHLCHYECYRSGFPPGGPNKIALTKSLRIGCPFRMDARFLPKTLSWLLIHTHIAHNHPADPNVKSCKKSPAKDPILPHPYHLTPNTSTNDDKQQTTPVEPQQPNRSGALLDSTFLTQPACVNSIDSTILTLPAQLQALTPRRQLKAVQSIEVILAQQEASVSIPIYHQQANLHLSLNHDCTSNSPKTFTPGDTHFQPKSLLLNSEFQPPQSPTTRAETPLDNLVLDSLIDDFYGQSEQTASTFNFEDLICQPMIEAQQPESKADISPLIFHPANTETKQTPSDIEPLASSHIPKIEEPSQPQLTTCDQTSQTSPTAPIPIMTCRRARELSIGQKTHKNTELPTLLKRYQIHKWLIPFVLNLHEVKADGHCGFRAIALSIGRSQDDWLYVRQALATTLKKTPELFADRSLHDTHSVALTRLRTREHNVLTQEKHWLSMPGWGGVIATAFDRPVLYYEPGSFSQTTFPYLTPFNNNRPIVLAWANRHFACLTLDWNNPDLPVPRVCSSWMRFWTPEASGWLDAWDSRIKNHEDFLKAQKPRHNKKKKFHKPITLSSD</sequence>
<feature type="compositionally biased region" description="Polar residues" evidence="1">
    <location>
        <begin position="450"/>
        <end position="466"/>
    </location>
</feature>
<dbReference type="PROSITE" id="PS50802">
    <property type="entry name" value="OTU"/>
    <property type="match status" value="1"/>
</dbReference>
<feature type="region of interest" description="Disordered" evidence="1">
    <location>
        <begin position="210"/>
        <end position="259"/>
    </location>
</feature>
<protein>
    <recommendedName>
        <fullName evidence="2">OTU domain-containing protein</fullName>
    </recommendedName>
</protein>
<accession>F4S2W0</accession>
<evidence type="ECO:0000313" key="3">
    <source>
        <dbReference type="EMBL" id="EGG01011.1"/>
    </source>
</evidence>
<dbReference type="Proteomes" id="UP000001072">
    <property type="component" value="Unassembled WGS sequence"/>
</dbReference>
<evidence type="ECO:0000256" key="1">
    <source>
        <dbReference type="SAM" id="MobiDB-lite"/>
    </source>
</evidence>
<feature type="region of interest" description="Disordered" evidence="1">
    <location>
        <begin position="449"/>
        <end position="468"/>
    </location>
</feature>
<dbReference type="InterPro" id="IPR038765">
    <property type="entry name" value="Papain-like_cys_pep_sf"/>
</dbReference>
<dbReference type="SUPFAM" id="SSF54001">
    <property type="entry name" value="Cysteine proteinases"/>
    <property type="match status" value="1"/>
</dbReference>
<dbReference type="InterPro" id="IPR003323">
    <property type="entry name" value="OTU_dom"/>
</dbReference>
<dbReference type="CDD" id="cd22744">
    <property type="entry name" value="OTU"/>
    <property type="match status" value="1"/>
</dbReference>
<feature type="compositionally biased region" description="Polar residues" evidence="1">
    <location>
        <begin position="234"/>
        <end position="256"/>
    </location>
</feature>
<organism evidence="4">
    <name type="scientific">Melampsora larici-populina (strain 98AG31 / pathotype 3-4-7)</name>
    <name type="common">Poplar leaf rust fungus</name>
    <dbReference type="NCBI Taxonomy" id="747676"/>
    <lineage>
        <taxon>Eukaryota</taxon>
        <taxon>Fungi</taxon>
        <taxon>Dikarya</taxon>
        <taxon>Basidiomycota</taxon>
        <taxon>Pucciniomycotina</taxon>
        <taxon>Pucciniomycetes</taxon>
        <taxon>Pucciniales</taxon>
        <taxon>Melampsoraceae</taxon>
        <taxon>Melampsora</taxon>
    </lineage>
</organism>
<dbReference type="InParanoid" id="F4S2W0"/>
<name>F4S2W0_MELLP</name>
<proteinExistence type="predicted"/>
<evidence type="ECO:0000313" key="4">
    <source>
        <dbReference type="Proteomes" id="UP000001072"/>
    </source>
</evidence>